<keyword evidence="4 8" id="KW-1003">Cell membrane</keyword>
<evidence type="ECO:0000313" key="11">
    <source>
        <dbReference type="Proteomes" id="UP000199708"/>
    </source>
</evidence>
<feature type="transmembrane region" description="Helical" evidence="9">
    <location>
        <begin position="150"/>
        <end position="177"/>
    </location>
</feature>
<evidence type="ECO:0000256" key="5">
    <source>
        <dbReference type="ARBA" id="ARBA00022692"/>
    </source>
</evidence>
<dbReference type="GO" id="GO:0032217">
    <property type="term" value="F:riboflavin transmembrane transporter activity"/>
    <property type="evidence" value="ECO:0007669"/>
    <property type="project" value="UniProtKB-UniRule"/>
</dbReference>
<accession>A0A1G7PL72</accession>
<evidence type="ECO:0000256" key="9">
    <source>
        <dbReference type="SAM" id="Phobius"/>
    </source>
</evidence>
<dbReference type="Gene3D" id="1.10.1760.20">
    <property type="match status" value="1"/>
</dbReference>
<sequence>MKNSKVKKVTLLAILGAWAVVLRFFDFPILPFAPFLKVDFSDLMALVGMLIYGPQGLIAVAVIRDLINFLLKGGESGIPIGMLMSLTATLAMFLPTHFILKYLRNKGQTLKFSLISLTLIVSLALSMSLFNYYFALPIYVKVMNFPIDDYFAYIMSVIIPFNLIKGLIMAAGQVFVIKSMRTFFAGRVTLYSGYLTKSFQSHLKILHQQ</sequence>
<evidence type="ECO:0000256" key="3">
    <source>
        <dbReference type="ARBA" id="ARBA00022448"/>
    </source>
</evidence>
<keyword evidence="3 8" id="KW-0813">Transport</keyword>
<name>A0A1G7PL72_9LACT</name>
<feature type="transmembrane region" description="Helical" evidence="9">
    <location>
        <begin position="112"/>
        <end position="130"/>
    </location>
</feature>
<dbReference type="OrthoDB" id="9809216at2"/>
<dbReference type="PIRSF" id="PIRSF037778">
    <property type="entry name" value="UCP037778_transp_RibU"/>
    <property type="match status" value="1"/>
</dbReference>
<comment type="function">
    <text evidence="8">Probably a riboflavin-binding protein that interacts with the energy-coupling factor (ECF) ABC-transporter complex.</text>
</comment>
<keyword evidence="6 9" id="KW-1133">Transmembrane helix</keyword>
<evidence type="ECO:0000256" key="4">
    <source>
        <dbReference type="ARBA" id="ARBA00022475"/>
    </source>
</evidence>
<dbReference type="AlphaFoldDB" id="A0A1G7PL72"/>
<reference evidence="10 11" key="1">
    <citation type="submission" date="2016-10" db="EMBL/GenBank/DDBJ databases">
        <authorList>
            <person name="de Groot N.N."/>
        </authorList>
    </citation>
    <scope>NUCLEOTIDE SEQUENCE [LARGE SCALE GENOMIC DNA]</scope>
    <source>
        <strain evidence="10 11">ATCC BAA-466</strain>
    </source>
</reference>
<comment type="similarity">
    <text evidence="2 8">Belongs to the prokaryotic riboflavin transporter (P-RFT) (TC 2.A.87) family.</text>
</comment>
<keyword evidence="11" id="KW-1185">Reference proteome</keyword>
<evidence type="ECO:0000313" key="10">
    <source>
        <dbReference type="EMBL" id="SDF87162.1"/>
    </source>
</evidence>
<dbReference type="Proteomes" id="UP000199708">
    <property type="component" value="Unassembled WGS sequence"/>
</dbReference>
<evidence type="ECO:0000256" key="8">
    <source>
        <dbReference type="PIRNR" id="PIRNR037778"/>
    </source>
</evidence>
<evidence type="ECO:0000256" key="1">
    <source>
        <dbReference type="ARBA" id="ARBA00004651"/>
    </source>
</evidence>
<keyword evidence="7 8" id="KW-0472">Membrane</keyword>
<dbReference type="PANTHER" id="PTHR38438">
    <property type="entry name" value="RIBOFLAVIN TRANSPORTER RIBU"/>
    <property type="match status" value="1"/>
</dbReference>
<evidence type="ECO:0000256" key="6">
    <source>
        <dbReference type="ARBA" id="ARBA00022989"/>
    </source>
</evidence>
<evidence type="ECO:0000256" key="7">
    <source>
        <dbReference type="ARBA" id="ARBA00023136"/>
    </source>
</evidence>
<dbReference type="InterPro" id="IPR025720">
    <property type="entry name" value="RibU"/>
</dbReference>
<dbReference type="RefSeq" id="WP_090288999.1">
    <property type="nucleotide sequence ID" value="NZ_FNCK01000001.1"/>
</dbReference>
<dbReference type="PANTHER" id="PTHR38438:SF1">
    <property type="entry name" value="RIBOFLAVIN TRANSPORTER RIBU"/>
    <property type="match status" value="1"/>
</dbReference>
<comment type="subcellular location">
    <subcellularLocation>
        <location evidence="1">Cell membrane</location>
        <topology evidence="1">Multi-pass membrane protein</topology>
    </subcellularLocation>
</comment>
<proteinExistence type="inferred from homology"/>
<keyword evidence="5 9" id="KW-0812">Transmembrane</keyword>
<dbReference type="Pfam" id="PF12822">
    <property type="entry name" value="ECF_trnsprt"/>
    <property type="match status" value="1"/>
</dbReference>
<dbReference type="InterPro" id="IPR024529">
    <property type="entry name" value="ECF_trnsprt_substrate-spec"/>
</dbReference>
<evidence type="ECO:0000256" key="2">
    <source>
        <dbReference type="ARBA" id="ARBA00005540"/>
    </source>
</evidence>
<organism evidence="10 11">
    <name type="scientific">Facklamia miroungae</name>
    <dbReference type="NCBI Taxonomy" id="120956"/>
    <lineage>
        <taxon>Bacteria</taxon>
        <taxon>Bacillati</taxon>
        <taxon>Bacillota</taxon>
        <taxon>Bacilli</taxon>
        <taxon>Lactobacillales</taxon>
        <taxon>Aerococcaceae</taxon>
        <taxon>Facklamia</taxon>
    </lineage>
</organism>
<dbReference type="STRING" id="120956.SAMN05421791_101299"/>
<feature type="transmembrane region" description="Helical" evidence="9">
    <location>
        <begin position="78"/>
        <end position="100"/>
    </location>
</feature>
<gene>
    <name evidence="10" type="ORF">SAMN05421791_101299</name>
</gene>
<dbReference type="EMBL" id="FNCK01000001">
    <property type="protein sequence ID" value="SDF87162.1"/>
    <property type="molecule type" value="Genomic_DNA"/>
</dbReference>
<protein>
    <recommendedName>
        <fullName evidence="8">Riboflavin transporter</fullName>
    </recommendedName>
</protein>
<feature type="transmembrane region" description="Helical" evidence="9">
    <location>
        <begin position="43"/>
        <end position="63"/>
    </location>
</feature>
<dbReference type="GO" id="GO:0005886">
    <property type="term" value="C:plasma membrane"/>
    <property type="evidence" value="ECO:0007669"/>
    <property type="project" value="UniProtKB-SubCell"/>
</dbReference>
<feature type="transmembrane region" description="Helical" evidence="9">
    <location>
        <begin position="12"/>
        <end position="36"/>
    </location>
</feature>